<gene>
    <name evidence="9" type="ORF">DFR50_14219</name>
</gene>
<comment type="similarity">
    <text evidence="1">Belongs to the ABC transporter superfamily.</text>
</comment>
<organism evidence="9 10">
    <name type="scientific">Roseiarcus fermentans</name>
    <dbReference type="NCBI Taxonomy" id="1473586"/>
    <lineage>
        <taxon>Bacteria</taxon>
        <taxon>Pseudomonadati</taxon>
        <taxon>Pseudomonadota</taxon>
        <taxon>Alphaproteobacteria</taxon>
        <taxon>Hyphomicrobiales</taxon>
        <taxon>Roseiarcaceae</taxon>
        <taxon>Roseiarcus</taxon>
    </lineage>
</organism>
<keyword evidence="10" id="KW-1185">Reference proteome</keyword>
<evidence type="ECO:0000256" key="7">
    <source>
        <dbReference type="ARBA" id="ARBA00023136"/>
    </source>
</evidence>
<dbReference type="NCBIfam" id="TIGR01189">
    <property type="entry name" value="ccmA"/>
    <property type="match status" value="1"/>
</dbReference>
<dbReference type="GO" id="GO:0016887">
    <property type="term" value="F:ATP hydrolysis activity"/>
    <property type="evidence" value="ECO:0007669"/>
    <property type="project" value="InterPro"/>
</dbReference>
<dbReference type="GO" id="GO:0005524">
    <property type="term" value="F:ATP binding"/>
    <property type="evidence" value="ECO:0007669"/>
    <property type="project" value="UniProtKB-KW"/>
</dbReference>
<evidence type="ECO:0000313" key="9">
    <source>
        <dbReference type="EMBL" id="RBP03772.1"/>
    </source>
</evidence>
<dbReference type="PANTHER" id="PTHR43499">
    <property type="entry name" value="ABC TRANSPORTER I FAMILY MEMBER 1"/>
    <property type="match status" value="1"/>
</dbReference>
<evidence type="ECO:0000256" key="1">
    <source>
        <dbReference type="ARBA" id="ARBA00005417"/>
    </source>
</evidence>
<dbReference type="InterPro" id="IPR017871">
    <property type="entry name" value="ABC_transporter-like_CS"/>
</dbReference>
<evidence type="ECO:0000256" key="3">
    <source>
        <dbReference type="ARBA" id="ARBA00022741"/>
    </source>
</evidence>
<sequence>MRLRAWDLAMERGGRRLFSRLGFEAEAGSALIVTGPNGSGKSSLLRALCGFLPLQSGGFALDGGDGERTLGEQAHYLGHADALKGALTAGENLVFWAGALGGEARRDAAGAALARVGLAHVMDFPARALSAGQKRRVALARLLVARRPLWLLDEPTTALDAAAQDAFAAIMQGFMDDGGIVVAATHAPLGLARARELRIGAAGGVA</sequence>
<reference evidence="9 10" key="1">
    <citation type="submission" date="2018-06" db="EMBL/GenBank/DDBJ databases">
        <title>Genomic Encyclopedia of Type Strains, Phase IV (KMG-IV): sequencing the most valuable type-strain genomes for metagenomic binning, comparative biology and taxonomic classification.</title>
        <authorList>
            <person name="Goeker M."/>
        </authorList>
    </citation>
    <scope>NUCLEOTIDE SEQUENCE [LARGE SCALE GENOMIC DNA]</scope>
    <source>
        <strain evidence="9 10">DSM 24875</strain>
    </source>
</reference>
<dbReference type="AlphaFoldDB" id="A0A366EMV9"/>
<dbReference type="GO" id="GO:0022857">
    <property type="term" value="F:transmembrane transporter activity"/>
    <property type="evidence" value="ECO:0007669"/>
    <property type="project" value="InterPro"/>
</dbReference>
<name>A0A366EMV9_9HYPH</name>
<evidence type="ECO:0000256" key="2">
    <source>
        <dbReference type="ARBA" id="ARBA00022448"/>
    </source>
</evidence>
<dbReference type="InterPro" id="IPR003439">
    <property type="entry name" value="ABC_transporter-like_ATP-bd"/>
</dbReference>
<keyword evidence="3" id="KW-0547">Nucleotide-binding</keyword>
<dbReference type="GO" id="GO:0017004">
    <property type="term" value="P:cytochrome complex assembly"/>
    <property type="evidence" value="ECO:0007669"/>
    <property type="project" value="UniProtKB-KW"/>
</dbReference>
<evidence type="ECO:0000259" key="8">
    <source>
        <dbReference type="PROSITE" id="PS50893"/>
    </source>
</evidence>
<dbReference type="PROSITE" id="PS50893">
    <property type="entry name" value="ABC_TRANSPORTER_2"/>
    <property type="match status" value="1"/>
</dbReference>
<keyword evidence="6" id="KW-1278">Translocase</keyword>
<keyword evidence="2" id="KW-0813">Transport</keyword>
<feature type="domain" description="ABC transporter" evidence="8">
    <location>
        <begin position="3"/>
        <end position="202"/>
    </location>
</feature>
<dbReference type="SUPFAM" id="SSF52540">
    <property type="entry name" value="P-loop containing nucleoside triphosphate hydrolases"/>
    <property type="match status" value="1"/>
</dbReference>
<dbReference type="InterPro" id="IPR027417">
    <property type="entry name" value="P-loop_NTPase"/>
</dbReference>
<dbReference type="SMART" id="SM00382">
    <property type="entry name" value="AAA"/>
    <property type="match status" value="1"/>
</dbReference>
<dbReference type="EMBL" id="QNRK01000042">
    <property type="protein sequence ID" value="RBP03772.1"/>
    <property type="molecule type" value="Genomic_DNA"/>
</dbReference>
<dbReference type="OrthoDB" id="9800654at2"/>
<dbReference type="Gene3D" id="3.40.50.300">
    <property type="entry name" value="P-loop containing nucleotide triphosphate hydrolases"/>
    <property type="match status" value="1"/>
</dbReference>
<dbReference type="InterPro" id="IPR003593">
    <property type="entry name" value="AAA+_ATPase"/>
</dbReference>
<keyword evidence="7" id="KW-0472">Membrane</keyword>
<evidence type="ECO:0000256" key="5">
    <source>
        <dbReference type="ARBA" id="ARBA00022840"/>
    </source>
</evidence>
<dbReference type="PANTHER" id="PTHR43499:SF1">
    <property type="entry name" value="ABC TRANSPORTER I FAMILY MEMBER 1"/>
    <property type="match status" value="1"/>
</dbReference>
<protein>
    <submittedName>
        <fullName evidence="9">Heme exporter protein A</fullName>
    </submittedName>
</protein>
<accession>A0A366EMV9</accession>
<proteinExistence type="inferred from homology"/>
<dbReference type="Proteomes" id="UP000253529">
    <property type="component" value="Unassembled WGS sequence"/>
</dbReference>
<keyword evidence="4" id="KW-0201">Cytochrome c-type biogenesis</keyword>
<comment type="caution">
    <text evidence="9">The sequence shown here is derived from an EMBL/GenBank/DDBJ whole genome shotgun (WGS) entry which is preliminary data.</text>
</comment>
<evidence type="ECO:0000256" key="6">
    <source>
        <dbReference type="ARBA" id="ARBA00022967"/>
    </source>
</evidence>
<dbReference type="InterPro" id="IPR005895">
    <property type="entry name" value="ABC_transptr_haem_export_CcmA"/>
</dbReference>
<evidence type="ECO:0000256" key="4">
    <source>
        <dbReference type="ARBA" id="ARBA00022748"/>
    </source>
</evidence>
<dbReference type="RefSeq" id="WP_113892478.1">
    <property type="nucleotide sequence ID" value="NZ_QNRK01000042.1"/>
</dbReference>
<dbReference type="Pfam" id="PF00005">
    <property type="entry name" value="ABC_tran"/>
    <property type="match status" value="1"/>
</dbReference>
<dbReference type="PROSITE" id="PS00211">
    <property type="entry name" value="ABC_TRANSPORTER_1"/>
    <property type="match status" value="1"/>
</dbReference>
<evidence type="ECO:0000313" key="10">
    <source>
        <dbReference type="Proteomes" id="UP000253529"/>
    </source>
</evidence>
<keyword evidence="5" id="KW-0067">ATP-binding</keyword>